<keyword evidence="1 3" id="KW-0732">Signal</keyword>
<evidence type="ECO:0000313" key="6">
    <source>
        <dbReference type="Proteomes" id="UP000198406"/>
    </source>
</evidence>
<evidence type="ECO:0000313" key="5">
    <source>
        <dbReference type="EMBL" id="GAX16062.1"/>
    </source>
</evidence>
<reference evidence="5 6" key="1">
    <citation type="journal article" date="2015" name="Plant Cell">
        <title>Oil accumulation by the oleaginous diatom Fistulifera solaris as revealed by the genome and transcriptome.</title>
        <authorList>
            <person name="Tanaka T."/>
            <person name="Maeda Y."/>
            <person name="Veluchamy A."/>
            <person name="Tanaka M."/>
            <person name="Abida H."/>
            <person name="Marechal E."/>
            <person name="Bowler C."/>
            <person name="Muto M."/>
            <person name="Sunaga Y."/>
            <person name="Tanaka M."/>
            <person name="Yoshino T."/>
            <person name="Taniguchi T."/>
            <person name="Fukuda Y."/>
            <person name="Nemoto M."/>
            <person name="Matsumoto M."/>
            <person name="Wong P.S."/>
            <person name="Aburatani S."/>
            <person name="Fujibuchi W."/>
        </authorList>
    </citation>
    <scope>NUCLEOTIDE SEQUENCE [LARGE SCALE GENOMIC DNA]</scope>
    <source>
        <strain evidence="5 6">JPCC DA0580</strain>
    </source>
</reference>
<comment type="caution">
    <text evidence="5">The sequence shown here is derived from an EMBL/GenBank/DDBJ whole genome shotgun (WGS) entry which is preliminary data.</text>
</comment>
<keyword evidence="2" id="KW-0677">Repeat</keyword>
<dbReference type="FunCoup" id="A0A1Z5JQD7">
    <property type="interactions" value="536"/>
</dbReference>
<name>A0A1Z5JQD7_FISSO</name>
<feature type="domain" description="MIR" evidence="4">
    <location>
        <begin position="19"/>
        <end position="73"/>
    </location>
</feature>
<gene>
    <name evidence="5" type="ORF">FisN_20Hh262</name>
</gene>
<dbReference type="PANTHER" id="PTHR46809">
    <property type="entry name" value="STROMAL CELL-DERIVED FACTOR 2-LIKE PROTEIN"/>
    <property type="match status" value="1"/>
</dbReference>
<feature type="chain" id="PRO_5012487171" description="MIR domain-containing protein" evidence="3">
    <location>
        <begin position="18"/>
        <end position="215"/>
    </location>
</feature>
<proteinExistence type="predicted"/>
<dbReference type="OrthoDB" id="5588846at2759"/>
<organism evidence="5 6">
    <name type="scientific">Fistulifera solaris</name>
    <name type="common">Oleaginous diatom</name>
    <dbReference type="NCBI Taxonomy" id="1519565"/>
    <lineage>
        <taxon>Eukaryota</taxon>
        <taxon>Sar</taxon>
        <taxon>Stramenopiles</taxon>
        <taxon>Ochrophyta</taxon>
        <taxon>Bacillariophyta</taxon>
        <taxon>Bacillariophyceae</taxon>
        <taxon>Bacillariophycidae</taxon>
        <taxon>Naviculales</taxon>
        <taxon>Naviculaceae</taxon>
        <taxon>Fistulifera</taxon>
    </lineage>
</organism>
<dbReference type="PANTHER" id="PTHR46809:SF2">
    <property type="entry name" value="GH21273P"/>
    <property type="match status" value="1"/>
</dbReference>
<accession>A0A1Z5JQD7</accession>
<protein>
    <recommendedName>
        <fullName evidence="4">MIR domain-containing protein</fullName>
    </recommendedName>
</protein>
<dbReference type="Gene3D" id="2.80.10.50">
    <property type="match status" value="1"/>
</dbReference>
<dbReference type="Proteomes" id="UP000198406">
    <property type="component" value="Unassembled WGS sequence"/>
</dbReference>
<dbReference type="InParanoid" id="A0A1Z5JQD7"/>
<feature type="signal peptide" evidence="3">
    <location>
        <begin position="1"/>
        <end position="17"/>
    </location>
</feature>
<dbReference type="AlphaFoldDB" id="A0A1Z5JQD7"/>
<keyword evidence="6" id="KW-1185">Reference proteome</keyword>
<dbReference type="InterPro" id="IPR036300">
    <property type="entry name" value="MIR_dom_sf"/>
</dbReference>
<dbReference type="PROSITE" id="PS50919">
    <property type="entry name" value="MIR"/>
    <property type="match status" value="2"/>
</dbReference>
<dbReference type="CDD" id="cd23279">
    <property type="entry name" value="beta-trefoil_MIR_SDF2-like"/>
    <property type="match status" value="1"/>
</dbReference>
<evidence type="ECO:0000256" key="3">
    <source>
        <dbReference type="SAM" id="SignalP"/>
    </source>
</evidence>
<evidence type="ECO:0000256" key="2">
    <source>
        <dbReference type="ARBA" id="ARBA00022737"/>
    </source>
</evidence>
<evidence type="ECO:0000259" key="4">
    <source>
        <dbReference type="PROSITE" id="PS50919"/>
    </source>
</evidence>
<dbReference type="InterPro" id="IPR016093">
    <property type="entry name" value="MIR_motif"/>
</dbReference>
<sequence>MSVLLTIILATLAVSSADENAVTCGSVIKIQQTDTGYYLNSETKNLNAGSGQQIVTFVSDTATHNTLWWVRPADHATPSSEYPAGATCRLAEPIECGSLIRLTHQSTRRNLHSHKVESVLSKQQEVTAFGQGDGLGDGGDDWRVVCREKYWMRGAPVRLQHKDTGFFLGTAKSLEFNRDTCGSHCPIMNHLEGFARKEEDSHSLLKTEMGIHISK</sequence>
<feature type="domain" description="MIR" evidence="4">
    <location>
        <begin position="91"/>
        <end position="147"/>
    </location>
</feature>
<dbReference type="SMART" id="SM00472">
    <property type="entry name" value="MIR"/>
    <property type="match status" value="2"/>
</dbReference>
<evidence type="ECO:0000256" key="1">
    <source>
        <dbReference type="ARBA" id="ARBA00022729"/>
    </source>
</evidence>
<dbReference type="EMBL" id="BDSP01000101">
    <property type="protein sequence ID" value="GAX16062.1"/>
    <property type="molecule type" value="Genomic_DNA"/>
</dbReference>
<dbReference type="Pfam" id="PF02815">
    <property type="entry name" value="MIR"/>
    <property type="match status" value="1"/>
</dbReference>
<dbReference type="SUPFAM" id="SSF82109">
    <property type="entry name" value="MIR domain"/>
    <property type="match status" value="1"/>
</dbReference>